<proteinExistence type="inferred from homology"/>
<dbReference type="EC" id="4.2.1.17" evidence="4"/>
<dbReference type="EMBL" id="CP003746">
    <property type="protein sequence ID" value="AFU99303.1"/>
    <property type="molecule type" value="Genomic_DNA"/>
</dbReference>
<protein>
    <submittedName>
        <fullName evidence="4">Enoyl-CoA hydratase</fullName>
        <ecNumber evidence="4">4.2.1.17</ecNumber>
    </submittedName>
</protein>
<dbReference type="HOGENOM" id="CLU_009834_7_6_6"/>
<dbReference type="KEGG" id="saga:M5M_10620"/>
<keyword evidence="2 4" id="KW-0456">Lyase</keyword>
<dbReference type="GO" id="GO:0004300">
    <property type="term" value="F:enoyl-CoA hydratase activity"/>
    <property type="evidence" value="ECO:0007669"/>
    <property type="project" value="UniProtKB-EC"/>
</dbReference>
<dbReference type="OrthoDB" id="9775794at2"/>
<reference evidence="4 5" key="1">
    <citation type="journal article" date="2013" name="Genome Announc.">
        <title>Complete genome sequence of Simiduia agarivorans SA1(T), a marine bacterium able to degrade a variety of polysaccharides.</title>
        <authorList>
            <person name="Lin S.Y."/>
            <person name="Shieh W.Y."/>
            <person name="Chen J.S."/>
            <person name="Tang S.L."/>
        </authorList>
    </citation>
    <scope>NUCLEOTIDE SEQUENCE [LARGE SCALE GENOMIC DNA]</scope>
    <source>
        <strain evidence="5">DSM 21679 / JCM 13881 / BCRC 17597 / SA1</strain>
    </source>
</reference>
<dbReference type="eggNOG" id="COG1024">
    <property type="taxonomic scope" value="Bacteria"/>
</dbReference>
<dbReference type="RefSeq" id="WP_015047467.1">
    <property type="nucleotide sequence ID" value="NC_018868.3"/>
</dbReference>
<comment type="similarity">
    <text evidence="1 3">Belongs to the enoyl-CoA hydratase/isomerase family.</text>
</comment>
<dbReference type="Pfam" id="PF00378">
    <property type="entry name" value="ECH_1"/>
    <property type="match status" value="1"/>
</dbReference>
<dbReference type="InterPro" id="IPR018376">
    <property type="entry name" value="Enoyl-CoA_hyd/isom_CS"/>
</dbReference>
<dbReference type="GO" id="GO:0006635">
    <property type="term" value="P:fatty acid beta-oxidation"/>
    <property type="evidence" value="ECO:0007669"/>
    <property type="project" value="TreeGrafter"/>
</dbReference>
<dbReference type="CDD" id="cd06558">
    <property type="entry name" value="crotonase-like"/>
    <property type="match status" value="1"/>
</dbReference>
<dbReference type="FunFam" id="1.10.12.10:FF:000001">
    <property type="entry name" value="Probable enoyl-CoA hydratase, mitochondrial"/>
    <property type="match status" value="1"/>
</dbReference>
<keyword evidence="5" id="KW-1185">Reference proteome</keyword>
<dbReference type="PANTHER" id="PTHR11941">
    <property type="entry name" value="ENOYL-COA HYDRATASE-RELATED"/>
    <property type="match status" value="1"/>
</dbReference>
<dbReference type="InterPro" id="IPR014748">
    <property type="entry name" value="Enoyl-CoA_hydra_C"/>
</dbReference>
<dbReference type="NCBIfam" id="NF006566">
    <property type="entry name" value="PRK09076.1"/>
    <property type="match status" value="1"/>
</dbReference>
<dbReference type="STRING" id="1117647.M5M_10620"/>
<dbReference type="PROSITE" id="PS00166">
    <property type="entry name" value="ENOYL_COA_HYDRATASE"/>
    <property type="match status" value="1"/>
</dbReference>
<evidence type="ECO:0000256" key="1">
    <source>
        <dbReference type="ARBA" id="ARBA00005254"/>
    </source>
</evidence>
<evidence type="ECO:0000256" key="2">
    <source>
        <dbReference type="ARBA" id="ARBA00023239"/>
    </source>
</evidence>
<evidence type="ECO:0000313" key="4">
    <source>
        <dbReference type="EMBL" id="AFU99303.1"/>
    </source>
</evidence>
<dbReference type="PANTHER" id="PTHR11941:SF141">
    <property type="entry name" value="ENOYL-COA HYDRATASE_ISOMERASE-RELATED"/>
    <property type="match status" value="1"/>
</dbReference>
<gene>
    <name evidence="4" type="ordered locus">M5M_10620</name>
</gene>
<name>K4KMI9_SIMAS</name>
<organism evidence="4 5">
    <name type="scientific">Simiduia agarivorans (strain DSM 21679 / JCM 13881 / BCRC 17597 / SA1)</name>
    <dbReference type="NCBI Taxonomy" id="1117647"/>
    <lineage>
        <taxon>Bacteria</taxon>
        <taxon>Pseudomonadati</taxon>
        <taxon>Pseudomonadota</taxon>
        <taxon>Gammaproteobacteria</taxon>
        <taxon>Cellvibrionales</taxon>
        <taxon>Cellvibrionaceae</taxon>
        <taxon>Simiduia</taxon>
    </lineage>
</organism>
<sequence>MSDLLKIEKRGHTAIITMNNPPANTWTPESLNYLKQLVEELNADKDNYALILASESEKFFSAGADLNRFNHNDKDQAFTFCAAFGEAFETLTHYRGVSIAAITGFAMGGGLEAALCCDIRICETQSQMALPEATVGLLPCGIGTQHLPWLVGEGWAKRMILLGERIKSDKALQIGLVQDVVETGTVLDKALELADKVAGQSPTSVARCKQLIMGARTTPMNHMMALEREQFVKLWDTQDQKEGVAAFLEKRKPEWKNQ</sequence>
<dbReference type="SUPFAM" id="SSF52096">
    <property type="entry name" value="ClpP/crotonase"/>
    <property type="match status" value="1"/>
</dbReference>
<dbReference type="Proteomes" id="UP000000466">
    <property type="component" value="Chromosome"/>
</dbReference>
<dbReference type="AlphaFoldDB" id="K4KMI9"/>
<dbReference type="Gene3D" id="1.10.12.10">
    <property type="entry name" value="Lyase 2-enoyl-coa Hydratase, Chain A, domain 2"/>
    <property type="match status" value="1"/>
</dbReference>
<dbReference type="InterPro" id="IPR001753">
    <property type="entry name" value="Enoyl-CoA_hydra/iso"/>
</dbReference>
<dbReference type="InterPro" id="IPR029045">
    <property type="entry name" value="ClpP/crotonase-like_dom_sf"/>
</dbReference>
<accession>K4KMI9</accession>
<dbReference type="Gene3D" id="3.90.226.10">
    <property type="entry name" value="2-enoyl-CoA Hydratase, Chain A, domain 1"/>
    <property type="match status" value="1"/>
</dbReference>
<dbReference type="FunFam" id="3.90.226.10:FF:000009">
    <property type="entry name" value="Carnitinyl-CoA dehydratase"/>
    <property type="match status" value="1"/>
</dbReference>
<evidence type="ECO:0000256" key="3">
    <source>
        <dbReference type="RuleBase" id="RU003707"/>
    </source>
</evidence>
<evidence type="ECO:0000313" key="5">
    <source>
        <dbReference type="Proteomes" id="UP000000466"/>
    </source>
</evidence>